<dbReference type="InterPro" id="IPR000891">
    <property type="entry name" value="PYR_CT"/>
</dbReference>
<dbReference type="GO" id="GO:0046872">
    <property type="term" value="F:metal ion binding"/>
    <property type="evidence" value="ECO:0007669"/>
    <property type="project" value="UniProtKB-KW"/>
</dbReference>
<dbReference type="GO" id="GO:0046951">
    <property type="term" value="P:ketone body biosynthetic process"/>
    <property type="evidence" value="ECO:0007669"/>
    <property type="project" value="TreeGrafter"/>
</dbReference>
<dbReference type="Proteomes" id="UP000603865">
    <property type="component" value="Unassembled WGS sequence"/>
</dbReference>
<evidence type="ECO:0000259" key="4">
    <source>
        <dbReference type="PROSITE" id="PS50991"/>
    </source>
</evidence>
<dbReference type="SUPFAM" id="SSF51569">
    <property type="entry name" value="Aldolase"/>
    <property type="match status" value="1"/>
</dbReference>
<sequence>MWPGELNMSAAVSAPVTPLQIVEVGPRDGLQNEARTLPPTVRAELIGRLLTAGITQLEAVSFVHPERVPQMAGAEEVLTLVQPHAPPASLLGLVLNERGFERALAAGVQHVRYSFSVTEVFARRNQNAGVEESVDLALHLVARARAAGLRIGLVLSTSFGSPFEGRVAPAHVLRIAEQVAAAAPDELVFADTIGAGAPTAVREVISGAVAWKVPGMRVGGHFHNTRNTGYANAVAALEAGASVLDSSVGGIGGCPFAPRATGNIATEDLGYLLREMGLQTGLNLDALLDTSRWLGEHLGHEVPGMLVKAGDLPEEVMGDG</sequence>
<dbReference type="PROSITE" id="PS50991">
    <property type="entry name" value="PYR_CT"/>
    <property type="match status" value="1"/>
</dbReference>
<dbReference type="EMBL" id="BMQL01000001">
    <property type="protein sequence ID" value="GGQ93588.1"/>
    <property type="molecule type" value="Genomic_DNA"/>
</dbReference>
<keyword evidence="3 5" id="KW-0456">Lyase</keyword>
<evidence type="ECO:0000256" key="3">
    <source>
        <dbReference type="ARBA" id="ARBA00023239"/>
    </source>
</evidence>
<name>A0A918F1Y7_9DEIO</name>
<dbReference type="Gene3D" id="3.20.20.70">
    <property type="entry name" value="Aldolase class I"/>
    <property type="match status" value="1"/>
</dbReference>
<organism evidence="5 6">
    <name type="scientific">Deinococcus ruber</name>
    <dbReference type="NCBI Taxonomy" id="1848197"/>
    <lineage>
        <taxon>Bacteria</taxon>
        <taxon>Thermotogati</taxon>
        <taxon>Deinococcota</taxon>
        <taxon>Deinococci</taxon>
        <taxon>Deinococcales</taxon>
        <taxon>Deinococcaceae</taxon>
        <taxon>Deinococcus</taxon>
    </lineage>
</organism>
<dbReference type="AlphaFoldDB" id="A0A918F1Y7"/>
<evidence type="ECO:0000313" key="6">
    <source>
        <dbReference type="Proteomes" id="UP000603865"/>
    </source>
</evidence>
<dbReference type="CDD" id="cd07938">
    <property type="entry name" value="DRE_TIM_HMGL"/>
    <property type="match status" value="1"/>
</dbReference>
<protein>
    <submittedName>
        <fullName evidence="5">Hydroxymethylglutaryl-CoA lyase</fullName>
    </submittedName>
</protein>
<dbReference type="InterPro" id="IPR043594">
    <property type="entry name" value="HMGL"/>
</dbReference>
<keyword evidence="6" id="KW-1185">Reference proteome</keyword>
<reference evidence="5" key="1">
    <citation type="journal article" date="2014" name="Int. J. Syst. Evol. Microbiol.">
        <title>Complete genome sequence of Corynebacterium casei LMG S-19264T (=DSM 44701T), isolated from a smear-ripened cheese.</title>
        <authorList>
            <consortium name="US DOE Joint Genome Institute (JGI-PGF)"/>
            <person name="Walter F."/>
            <person name="Albersmeier A."/>
            <person name="Kalinowski J."/>
            <person name="Ruckert C."/>
        </authorList>
    </citation>
    <scope>NUCLEOTIDE SEQUENCE</scope>
    <source>
        <strain evidence="5">JCM 31311</strain>
    </source>
</reference>
<proteinExistence type="inferred from homology"/>
<evidence type="ECO:0000256" key="1">
    <source>
        <dbReference type="ARBA" id="ARBA00009405"/>
    </source>
</evidence>
<accession>A0A918F1Y7</accession>
<evidence type="ECO:0000256" key="2">
    <source>
        <dbReference type="ARBA" id="ARBA00022723"/>
    </source>
</evidence>
<dbReference type="GO" id="GO:0006552">
    <property type="term" value="P:L-leucine catabolic process"/>
    <property type="evidence" value="ECO:0007669"/>
    <property type="project" value="TreeGrafter"/>
</dbReference>
<comment type="caution">
    <text evidence="5">The sequence shown here is derived from an EMBL/GenBank/DDBJ whole genome shotgun (WGS) entry which is preliminary data.</text>
</comment>
<dbReference type="PANTHER" id="PTHR42738">
    <property type="entry name" value="HYDROXYMETHYLGLUTARYL-COA LYASE"/>
    <property type="match status" value="1"/>
</dbReference>
<dbReference type="GO" id="GO:0004419">
    <property type="term" value="F:hydroxymethylglutaryl-CoA lyase activity"/>
    <property type="evidence" value="ECO:0007669"/>
    <property type="project" value="TreeGrafter"/>
</dbReference>
<dbReference type="Pfam" id="PF00682">
    <property type="entry name" value="HMGL-like"/>
    <property type="match status" value="1"/>
</dbReference>
<evidence type="ECO:0000313" key="5">
    <source>
        <dbReference type="EMBL" id="GGQ93588.1"/>
    </source>
</evidence>
<dbReference type="NCBIfam" id="NF004283">
    <property type="entry name" value="PRK05692.1"/>
    <property type="match status" value="1"/>
</dbReference>
<dbReference type="PANTHER" id="PTHR42738:SF7">
    <property type="entry name" value="HYDROXYMETHYLGLUTARYL-COA LYASE"/>
    <property type="match status" value="1"/>
</dbReference>
<reference evidence="5" key="2">
    <citation type="submission" date="2020-09" db="EMBL/GenBank/DDBJ databases">
        <authorList>
            <person name="Sun Q."/>
            <person name="Ohkuma M."/>
        </authorList>
    </citation>
    <scope>NUCLEOTIDE SEQUENCE</scope>
    <source>
        <strain evidence="5">JCM 31311</strain>
    </source>
</reference>
<keyword evidence="2" id="KW-0479">Metal-binding</keyword>
<feature type="domain" description="Pyruvate carboxyltransferase" evidence="4">
    <location>
        <begin position="19"/>
        <end position="288"/>
    </location>
</feature>
<dbReference type="InterPro" id="IPR013785">
    <property type="entry name" value="Aldolase_TIM"/>
</dbReference>
<gene>
    <name evidence="5" type="ORF">GCM10008957_02050</name>
</gene>
<comment type="similarity">
    <text evidence="1">Belongs to the HMG-CoA lyase family.</text>
</comment>